<feature type="signal peptide" evidence="8">
    <location>
        <begin position="1"/>
        <end position="22"/>
    </location>
</feature>
<dbReference type="InterPro" id="IPR035669">
    <property type="entry name" value="SGNH_plant_lipase-like"/>
</dbReference>
<evidence type="ECO:0000256" key="2">
    <source>
        <dbReference type="ARBA" id="ARBA00008668"/>
    </source>
</evidence>
<evidence type="ECO:0000256" key="6">
    <source>
        <dbReference type="ARBA" id="ARBA00022963"/>
    </source>
</evidence>
<feature type="chain" id="PRO_5039007697" evidence="8">
    <location>
        <begin position="23"/>
        <end position="357"/>
    </location>
</feature>
<proteinExistence type="inferred from homology"/>
<evidence type="ECO:0000313" key="9">
    <source>
        <dbReference type="Proteomes" id="UP000515211"/>
    </source>
</evidence>
<evidence type="ECO:0000256" key="5">
    <source>
        <dbReference type="ARBA" id="ARBA00022801"/>
    </source>
</evidence>
<protein>
    <submittedName>
        <fullName evidence="10">GDSL esterase/lipase At1g29660-like</fullName>
    </submittedName>
</protein>
<reference evidence="10" key="2">
    <citation type="submission" date="2025-08" db="UniProtKB">
        <authorList>
            <consortium name="RefSeq"/>
        </authorList>
    </citation>
    <scope>IDENTIFICATION</scope>
    <source>
        <tissue evidence="10">Whole plant</tissue>
    </source>
</reference>
<sequence length="357" mass="40222">MGCESKLWLVFLLMSGVTIVVGEPQVPCLFIFGDSLSDSGNNNKLSTDCKANYFPYGIDFPDGPTGRYTNGLTIADFITQLLGFDHLIPPYANYGGYDIKEGVNYASGSAGIRYDTGKHLGDNVELEKQLQNHKVIISEITKQVGGRVENVEERLKKCLYYVNVGSNDFINNYFLPQHYRSSEKYSPEEFGAELVKQYSQHLKALHQLGASKFVLVGLHLLGCIPHEIITHGKNHSLCATEVNNASRMFNNKLEALSQQLNKQFSHSNFIYVNTPLMASHIPQLNHPRGNQIVTCCEVGSNGQCKEEHEPCRDRSLHAFFDDFHPTEIVNRFFARYSYHSPSKSYTLPMDISQLVRL</sequence>
<gene>
    <name evidence="10" type="primary">LOC107482166</name>
</gene>
<dbReference type="InterPro" id="IPR036514">
    <property type="entry name" value="SGNH_hydro_sf"/>
</dbReference>
<keyword evidence="9" id="KW-1185">Reference proteome</keyword>
<dbReference type="AlphaFoldDB" id="A0A9C6WLN0"/>
<evidence type="ECO:0000256" key="4">
    <source>
        <dbReference type="ARBA" id="ARBA00022729"/>
    </source>
</evidence>
<dbReference type="InterPro" id="IPR001087">
    <property type="entry name" value="GDSL"/>
</dbReference>
<dbReference type="RefSeq" id="XP_052114256.1">
    <property type="nucleotide sequence ID" value="XM_052258296.1"/>
</dbReference>
<dbReference type="Gene3D" id="3.40.50.1110">
    <property type="entry name" value="SGNH hydrolase"/>
    <property type="match status" value="1"/>
</dbReference>
<keyword evidence="3" id="KW-0964">Secreted</keyword>
<evidence type="ECO:0000256" key="1">
    <source>
        <dbReference type="ARBA" id="ARBA00004613"/>
    </source>
</evidence>
<evidence type="ECO:0000256" key="8">
    <source>
        <dbReference type="SAM" id="SignalP"/>
    </source>
</evidence>
<keyword evidence="5" id="KW-0378">Hydrolase</keyword>
<dbReference type="GeneID" id="107482166"/>
<dbReference type="GO" id="GO:0016788">
    <property type="term" value="F:hydrolase activity, acting on ester bonds"/>
    <property type="evidence" value="ECO:0007669"/>
    <property type="project" value="InterPro"/>
</dbReference>
<dbReference type="Proteomes" id="UP000515211">
    <property type="component" value="Chromosome 3"/>
</dbReference>
<comment type="subcellular location">
    <subcellularLocation>
        <location evidence="1">Secreted</location>
    </subcellularLocation>
</comment>
<dbReference type="PANTHER" id="PTHR45650">
    <property type="entry name" value="GDSL-LIKE LIPASE/ACYLHYDROLASE-RELATED"/>
    <property type="match status" value="1"/>
</dbReference>
<evidence type="ECO:0000256" key="3">
    <source>
        <dbReference type="ARBA" id="ARBA00022525"/>
    </source>
</evidence>
<keyword evidence="4 8" id="KW-0732">Signal</keyword>
<dbReference type="PANTHER" id="PTHR45650:SF89">
    <property type="entry name" value="GDSL-LIKE LIPASE_ACYLHYDROLASE"/>
    <property type="match status" value="1"/>
</dbReference>
<keyword evidence="6" id="KW-0442">Lipid degradation</keyword>
<evidence type="ECO:0000313" key="10">
    <source>
        <dbReference type="RefSeq" id="XP_052114256.1"/>
    </source>
</evidence>
<dbReference type="Pfam" id="PF00657">
    <property type="entry name" value="Lipase_GDSL"/>
    <property type="match status" value="1"/>
</dbReference>
<dbReference type="GO" id="GO:0016042">
    <property type="term" value="P:lipid catabolic process"/>
    <property type="evidence" value="ECO:0007669"/>
    <property type="project" value="UniProtKB-KW"/>
</dbReference>
<dbReference type="KEGG" id="adu:107482166"/>
<dbReference type="InterPro" id="IPR051238">
    <property type="entry name" value="GDSL_esterase/lipase"/>
</dbReference>
<keyword evidence="7" id="KW-0443">Lipid metabolism</keyword>
<organism evidence="9 10">
    <name type="scientific">Arachis duranensis</name>
    <name type="common">Wild peanut</name>
    <dbReference type="NCBI Taxonomy" id="130453"/>
    <lineage>
        <taxon>Eukaryota</taxon>
        <taxon>Viridiplantae</taxon>
        <taxon>Streptophyta</taxon>
        <taxon>Embryophyta</taxon>
        <taxon>Tracheophyta</taxon>
        <taxon>Spermatophyta</taxon>
        <taxon>Magnoliopsida</taxon>
        <taxon>eudicotyledons</taxon>
        <taxon>Gunneridae</taxon>
        <taxon>Pentapetalae</taxon>
        <taxon>rosids</taxon>
        <taxon>fabids</taxon>
        <taxon>Fabales</taxon>
        <taxon>Fabaceae</taxon>
        <taxon>Papilionoideae</taxon>
        <taxon>50 kb inversion clade</taxon>
        <taxon>dalbergioids sensu lato</taxon>
        <taxon>Dalbergieae</taxon>
        <taxon>Pterocarpus clade</taxon>
        <taxon>Arachis</taxon>
    </lineage>
</organism>
<dbReference type="GO" id="GO:0005576">
    <property type="term" value="C:extracellular region"/>
    <property type="evidence" value="ECO:0007669"/>
    <property type="project" value="UniProtKB-SubCell"/>
</dbReference>
<reference evidence="9" key="1">
    <citation type="journal article" date="2016" name="Nat. Genet.">
        <title>The genome sequences of Arachis duranensis and Arachis ipaensis, the diploid ancestors of cultivated peanut.</title>
        <authorList>
            <person name="Bertioli D.J."/>
            <person name="Cannon S.B."/>
            <person name="Froenicke L."/>
            <person name="Huang G."/>
            <person name="Farmer A.D."/>
            <person name="Cannon E.K."/>
            <person name="Liu X."/>
            <person name="Gao D."/>
            <person name="Clevenger J."/>
            <person name="Dash S."/>
            <person name="Ren L."/>
            <person name="Moretzsohn M.C."/>
            <person name="Shirasawa K."/>
            <person name="Huang W."/>
            <person name="Vidigal B."/>
            <person name="Abernathy B."/>
            <person name="Chu Y."/>
            <person name="Niederhuth C.E."/>
            <person name="Umale P."/>
            <person name="Araujo A.C."/>
            <person name="Kozik A."/>
            <person name="Kim K.D."/>
            <person name="Burow M.D."/>
            <person name="Varshney R.K."/>
            <person name="Wang X."/>
            <person name="Zhang X."/>
            <person name="Barkley N."/>
            <person name="Guimaraes P.M."/>
            <person name="Isobe S."/>
            <person name="Guo B."/>
            <person name="Liao B."/>
            <person name="Stalker H.T."/>
            <person name="Schmitz R.J."/>
            <person name="Scheffler B.E."/>
            <person name="Leal-Bertioli S.C."/>
            <person name="Xun X."/>
            <person name="Jackson S.A."/>
            <person name="Michelmore R."/>
            <person name="Ozias-Akins P."/>
        </authorList>
    </citation>
    <scope>NUCLEOTIDE SEQUENCE [LARGE SCALE GENOMIC DNA]</scope>
    <source>
        <strain evidence="9">cv. V14167</strain>
    </source>
</reference>
<dbReference type="CDD" id="cd01837">
    <property type="entry name" value="SGNH_plant_lipase_like"/>
    <property type="match status" value="1"/>
</dbReference>
<evidence type="ECO:0000256" key="7">
    <source>
        <dbReference type="ARBA" id="ARBA00023098"/>
    </source>
</evidence>
<accession>A0A9C6WLN0</accession>
<name>A0A9C6WLN0_ARADU</name>
<comment type="similarity">
    <text evidence="2">Belongs to the 'GDSL' lipolytic enzyme family.</text>
</comment>